<feature type="domain" description="HTH araC/xylS-type" evidence="5">
    <location>
        <begin position="185"/>
        <end position="283"/>
    </location>
</feature>
<accession>K6UUI2</accession>
<dbReference type="Gene3D" id="1.10.10.60">
    <property type="entry name" value="Homeodomain-like"/>
    <property type="match status" value="2"/>
</dbReference>
<dbReference type="SMART" id="SM00342">
    <property type="entry name" value="HTH_ARAC"/>
    <property type="match status" value="1"/>
</dbReference>
<dbReference type="PANTHER" id="PTHR43280">
    <property type="entry name" value="ARAC-FAMILY TRANSCRIPTIONAL REGULATOR"/>
    <property type="match status" value="1"/>
</dbReference>
<dbReference type="HOGENOM" id="CLU_000445_88_3_6"/>
<dbReference type="eggNOG" id="COG1917">
    <property type="taxonomic scope" value="Bacteria"/>
</dbReference>
<evidence type="ECO:0000256" key="2">
    <source>
        <dbReference type="ARBA" id="ARBA00023125"/>
    </source>
</evidence>
<dbReference type="Pfam" id="PF12833">
    <property type="entry name" value="HTH_18"/>
    <property type="match status" value="1"/>
</dbReference>
<gene>
    <name evidence="6" type="ordered locus">EBL_c16170</name>
</gene>
<dbReference type="GO" id="GO:0003700">
    <property type="term" value="F:DNA-binding transcription factor activity"/>
    <property type="evidence" value="ECO:0007669"/>
    <property type="project" value="InterPro"/>
</dbReference>
<proteinExistence type="predicted"/>
<keyword evidence="7" id="KW-1185">Reference proteome</keyword>
<dbReference type="eggNOG" id="COG2207">
    <property type="taxonomic scope" value="Bacteria"/>
</dbReference>
<protein>
    <submittedName>
        <fullName evidence="6">Transcriptional regulator</fullName>
    </submittedName>
</protein>
<evidence type="ECO:0000313" key="7">
    <source>
        <dbReference type="Proteomes" id="UP000001955"/>
    </source>
</evidence>
<evidence type="ECO:0000256" key="1">
    <source>
        <dbReference type="ARBA" id="ARBA00023015"/>
    </source>
</evidence>
<dbReference type="Pfam" id="PF07883">
    <property type="entry name" value="Cupin_2"/>
    <property type="match status" value="1"/>
</dbReference>
<sequence>MLPFSAIHPHQAATHRAPGPQSSGCELIAFDAEKLNLFAARVRYCEPHWHPAPELVTVLSGAFCVVADQQEFRLSGGDMLYINAGVVHTLSARQPESSLMTVQFSPALFDALHPAPGIRYWRKAAGAAAGDPVARHLLALLASVIQGDAPFLRIAETYMLLDALVRAGEPLACEPATSREAGRIKQAITFINQHFDSPLTLQDVADHTGMSYAWFSRQFKRFSRRNFKDYLTLLRLNKARTLLRDTTIPITGIAMMSGFPQHKLLIAAFNKYHGMTPTLYRKQILSPPGVQGQEGDCVCLPLTQALYRQLARALGEVA</sequence>
<dbReference type="InterPro" id="IPR018060">
    <property type="entry name" value="HTH_AraC"/>
</dbReference>
<dbReference type="PROSITE" id="PS00041">
    <property type="entry name" value="HTH_ARAC_FAMILY_1"/>
    <property type="match status" value="1"/>
</dbReference>
<dbReference type="PANTHER" id="PTHR43280:SF2">
    <property type="entry name" value="HTH-TYPE TRANSCRIPTIONAL REGULATOR EXSA"/>
    <property type="match status" value="1"/>
</dbReference>
<reference evidence="6 7" key="1">
    <citation type="journal article" date="2012" name="J. Bacteriol.">
        <title>Complete genome sequence of the B12-producing Shimwellia blattae strain DSM 4481, isolated from a cockroach.</title>
        <authorList>
            <person name="Brzuszkiewicz E."/>
            <person name="Waschkowitz T."/>
            <person name="Wiezer A."/>
            <person name="Daniel R."/>
        </authorList>
    </citation>
    <scope>NUCLEOTIDE SEQUENCE [LARGE SCALE GENOMIC DNA]</scope>
    <source>
        <strain evidence="7">ATCC 29907 / DSM 4481 / JCM 1650 / NBRC 105725 / CDC 9005-74</strain>
    </source>
</reference>
<evidence type="ECO:0000256" key="3">
    <source>
        <dbReference type="ARBA" id="ARBA00023163"/>
    </source>
</evidence>
<dbReference type="InterPro" id="IPR013096">
    <property type="entry name" value="Cupin_2"/>
</dbReference>
<dbReference type="InterPro" id="IPR009057">
    <property type="entry name" value="Homeodomain-like_sf"/>
</dbReference>
<feature type="region of interest" description="Disordered" evidence="4">
    <location>
        <begin position="1"/>
        <end position="21"/>
    </location>
</feature>
<dbReference type="STRING" id="630626.EBL_c16170"/>
<dbReference type="OrthoDB" id="1050625at2"/>
<evidence type="ECO:0000256" key="4">
    <source>
        <dbReference type="SAM" id="MobiDB-lite"/>
    </source>
</evidence>
<dbReference type="Gene3D" id="2.60.120.10">
    <property type="entry name" value="Jelly Rolls"/>
    <property type="match status" value="1"/>
</dbReference>
<dbReference type="InterPro" id="IPR014710">
    <property type="entry name" value="RmlC-like_jellyroll"/>
</dbReference>
<dbReference type="PROSITE" id="PS01124">
    <property type="entry name" value="HTH_ARAC_FAMILY_2"/>
    <property type="match status" value="1"/>
</dbReference>
<dbReference type="EMBL" id="CP001560">
    <property type="protein sequence ID" value="AFJ46711.1"/>
    <property type="molecule type" value="Genomic_DNA"/>
</dbReference>
<dbReference type="AlphaFoldDB" id="I2B857"/>
<name>I2B857_SHIBC</name>
<organism evidence="6 7">
    <name type="scientific">Shimwellia blattae (strain ATCC 29907 / DSM 4481 / JCM 1650 / NBRC 105725 / CDC 9005-74)</name>
    <name type="common">Escherichia blattae</name>
    <dbReference type="NCBI Taxonomy" id="630626"/>
    <lineage>
        <taxon>Bacteria</taxon>
        <taxon>Pseudomonadati</taxon>
        <taxon>Pseudomonadota</taxon>
        <taxon>Gammaproteobacteria</taxon>
        <taxon>Enterobacterales</taxon>
        <taxon>Enterobacteriaceae</taxon>
        <taxon>Shimwellia</taxon>
    </lineage>
</organism>
<dbReference type="SUPFAM" id="SSF51182">
    <property type="entry name" value="RmlC-like cupins"/>
    <property type="match status" value="1"/>
</dbReference>
<dbReference type="InterPro" id="IPR011051">
    <property type="entry name" value="RmlC_Cupin_sf"/>
</dbReference>
<accession>I2B857</accession>
<dbReference type="KEGG" id="ebt:EBL_c16170"/>
<keyword evidence="3" id="KW-0804">Transcription</keyword>
<keyword evidence="1" id="KW-0805">Transcription regulation</keyword>
<evidence type="ECO:0000313" key="6">
    <source>
        <dbReference type="EMBL" id="AFJ46711.1"/>
    </source>
</evidence>
<dbReference type="CDD" id="cd02208">
    <property type="entry name" value="cupin_RmlC-like"/>
    <property type="match status" value="1"/>
</dbReference>
<dbReference type="SUPFAM" id="SSF46689">
    <property type="entry name" value="Homeodomain-like"/>
    <property type="match status" value="2"/>
</dbReference>
<dbReference type="Proteomes" id="UP000001955">
    <property type="component" value="Chromosome"/>
</dbReference>
<keyword evidence="2" id="KW-0238">DNA-binding</keyword>
<dbReference type="RefSeq" id="WP_002443091.1">
    <property type="nucleotide sequence ID" value="NC_017910.1"/>
</dbReference>
<evidence type="ECO:0000259" key="5">
    <source>
        <dbReference type="PROSITE" id="PS01124"/>
    </source>
</evidence>
<dbReference type="GO" id="GO:0043565">
    <property type="term" value="F:sequence-specific DNA binding"/>
    <property type="evidence" value="ECO:0007669"/>
    <property type="project" value="InterPro"/>
</dbReference>
<dbReference type="InterPro" id="IPR018062">
    <property type="entry name" value="HTH_AraC-typ_CS"/>
</dbReference>